<evidence type="ECO:0000256" key="5">
    <source>
        <dbReference type="ARBA" id="ARBA00022801"/>
    </source>
</evidence>
<keyword evidence="4 8" id="KW-0028">Amino-acid biosynthesis</keyword>
<name>T2GDK8_MEGG1</name>
<gene>
    <name evidence="10" type="ORF">DGI_2930</name>
</gene>
<feature type="domain" description="PHP" evidence="9">
    <location>
        <begin position="5"/>
        <end position="204"/>
    </location>
</feature>
<dbReference type="PANTHER" id="PTHR21039">
    <property type="entry name" value="HISTIDINOL PHOSPHATASE-RELATED"/>
    <property type="match status" value="1"/>
</dbReference>
<dbReference type="GO" id="GO:0005737">
    <property type="term" value="C:cytoplasm"/>
    <property type="evidence" value="ECO:0007669"/>
    <property type="project" value="TreeGrafter"/>
</dbReference>
<evidence type="ECO:0000256" key="6">
    <source>
        <dbReference type="ARBA" id="ARBA00023102"/>
    </source>
</evidence>
<evidence type="ECO:0000256" key="1">
    <source>
        <dbReference type="ARBA" id="ARBA00004970"/>
    </source>
</evidence>
<evidence type="ECO:0000313" key="10">
    <source>
        <dbReference type="EMBL" id="AGW14655.1"/>
    </source>
</evidence>
<evidence type="ECO:0000256" key="4">
    <source>
        <dbReference type="ARBA" id="ARBA00022605"/>
    </source>
</evidence>
<dbReference type="InterPro" id="IPR010140">
    <property type="entry name" value="Histidinol_P_phosphatase_HisJ"/>
</dbReference>
<dbReference type="UniPathway" id="UPA00031">
    <property type="reaction ID" value="UER00013"/>
</dbReference>
<dbReference type="GO" id="GO:0000105">
    <property type="term" value="P:L-histidine biosynthetic process"/>
    <property type="evidence" value="ECO:0007669"/>
    <property type="project" value="UniProtKB-UniRule"/>
</dbReference>
<dbReference type="HOGENOM" id="CLU_054611_2_0_7"/>
<dbReference type="CDD" id="cd12110">
    <property type="entry name" value="PHP_HisPPase_Hisj_like"/>
    <property type="match status" value="1"/>
</dbReference>
<dbReference type="KEGG" id="dgg:DGI_2930"/>
<dbReference type="eggNOG" id="COG1387">
    <property type="taxonomic scope" value="Bacteria"/>
</dbReference>
<dbReference type="NCBIfam" id="TIGR01856">
    <property type="entry name" value="hisJ_fam"/>
    <property type="match status" value="1"/>
</dbReference>
<dbReference type="Proteomes" id="UP000016587">
    <property type="component" value="Chromosome"/>
</dbReference>
<reference evidence="10 11" key="1">
    <citation type="journal article" date="2013" name="J. Bacteriol.">
        <title>Roles of HynAB and Ech, the only two hydrogenases found in the model sulfate reducer Desulfovibrio gigas.</title>
        <authorList>
            <person name="Morais-Silva F.O."/>
            <person name="Santos C.I."/>
            <person name="Rodrigues R."/>
            <person name="Pereira I.A."/>
            <person name="Rodrigues-Pousada C."/>
        </authorList>
    </citation>
    <scope>NUCLEOTIDE SEQUENCE [LARGE SCALE GENOMIC DNA]</scope>
    <source>
        <strain evidence="11">ATCC 19364 / DSM 1382 / NCIMB 9332 / VKM B-1759</strain>
    </source>
</reference>
<keyword evidence="11" id="KW-1185">Reference proteome</keyword>
<proteinExistence type="inferred from homology"/>
<accession>T2GDK8</accession>
<evidence type="ECO:0000313" key="11">
    <source>
        <dbReference type="Proteomes" id="UP000016587"/>
    </source>
</evidence>
<dbReference type="Gene3D" id="3.20.20.140">
    <property type="entry name" value="Metal-dependent hydrolases"/>
    <property type="match status" value="1"/>
</dbReference>
<sequence length="279" mass="30749">MPTADLHLHTHHSHGTADVAAMVQACLDRGIQLVGMTEHAPRPAGFRYPAEEFQAHVLQQFSQYVAEVLAARQAFPQAEILLGTEVDYVAEHEDFFEQFLQSAPFDYTLGGVHFIGPWGFDFAQAEWDVLDEDARRAAYLDYYALVAGMARSRRYTVAPHVDLVKIFSRETHARFLDSADGRRAVGEALDALAQAGMLLEISTAGLRKPCREIYPGPTVLGWAMERGLACCPASDAHAPNQVAFAFDTLTAYAREHGVEGWTVPGPCHAGQSGRRRLPL</sequence>
<keyword evidence="6 8" id="KW-0368">Histidine biosynthesis</keyword>
<comment type="similarity">
    <text evidence="2 8">Belongs to the PHP hydrolase family. HisK subfamily.</text>
</comment>
<dbReference type="InterPro" id="IPR016195">
    <property type="entry name" value="Pol/histidinol_Pase-like"/>
</dbReference>
<keyword evidence="5 8" id="KW-0378">Hydrolase</keyword>
<evidence type="ECO:0000256" key="2">
    <source>
        <dbReference type="ARBA" id="ARBA00009152"/>
    </source>
</evidence>
<reference evidence="11" key="2">
    <citation type="submission" date="2013-07" db="EMBL/GenBank/DDBJ databases">
        <authorList>
            <person name="Morais-Silva F.O."/>
            <person name="Rezende A.M."/>
            <person name="Pimentel C."/>
            <person name="Resende D.M."/>
            <person name="Santos C.I."/>
            <person name="Clemente C."/>
            <person name="de Oliveira L.M."/>
            <person name="da Silva S.M."/>
            <person name="Costa D.A."/>
            <person name="Varela-Raposo A."/>
            <person name="Horacio E.C.A."/>
            <person name="Matos M."/>
            <person name="Flores O."/>
            <person name="Ruiz J.C."/>
            <person name="Rodrigues-Pousada C."/>
        </authorList>
    </citation>
    <scope>NUCLEOTIDE SEQUENCE [LARGE SCALE GENOMIC DNA]</scope>
    <source>
        <strain evidence="11">ATCC 19364 / DSM 1382 / NCIMB 9332 / VKM B-1759</strain>
    </source>
</reference>
<evidence type="ECO:0000256" key="3">
    <source>
        <dbReference type="ARBA" id="ARBA00013085"/>
    </source>
</evidence>
<dbReference type="GO" id="GO:0004401">
    <property type="term" value="F:histidinol-phosphatase activity"/>
    <property type="evidence" value="ECO:0007669"/>
    <property type="project" value="UniProtKB-UniRule"/>
</dbReference>
<dbReference type="EMBL" id="CP006585">
    <property type="protein sequence ID" value="AGW14655.1"/>
    <property type="molecule type" value="Genomic_DNA"/>
</dbReference>
<dbReference type="PANTHER" id="PTHR21039:SF0">
    <property type="entry name" value="HISTIDINOL-PHOSPHATASE"/>
    <property type="match status" value="1"/>
</dbReference>
<dbReference type="EC" id="3.1.3.15" evidence="3 8"/>
<protein>
    <recommendedName>
        <fullName evidence="3 8">Histidinol-phosphatase</fullName>
        <shortName evidence="8">HolPase</shortName>
        <ecNumber evidence="3 8">3.1.3.15</ecNumber>
    </recommendedName>
</protein>
<evidence type="ECO:0000256" key="8">
    <source>
        <dbReference type="RuleBase" id="RU366003"/>
    </source>
</evidence>
<evidence type="ECO:0000256" key="7">
    <source>
        <dbReference type="ARBA" id="ARBA00049158"/>
    </source>
</evidence>
<dbReference type="Pfam" id="PF02811">
    <property type="entry name" value="PHP"/>
    <property type="match status" value="1"/>
</dbReference>
<dbReference type="PATRIC" id="fig|1121448.10.peg.2892"/>
<dbReference type="STRING" id="1121448.DGI_2930"/>
<comment type="catalytic activity">
    <reaction evidence="7 8">
        <text>L-histidinol phosphate + H2O = L-histidinol + phosphate</text>
        <dbReference type="Rhea" id="RHEA:14465"/>
        <dbReference type="ChEBI" id="CHEBI:15377"/>
        <dbReference type="ChEBI" id="CHEBI:43474"/>
        <dbReference type="ChEBI" id="CHEBI:57699"/>
        <dbReference type="ChEBI" id="CHEBI:57980"/>
        <dbReference type="EC" id="3.1.3.15"/>
    </reaction>
</comment>
<evidence type="ECO:0000259" key="9">
    <source>
        <dbReference type="Pfam" id="PF02811"/>
    </source>
</evidence>
<dbReference type="InterPro" id="IPR004013">
    <property type="entry name" value="PHP_dom"/>
</dbReference>
<organism evidence="10 11">
    <name type="scientific">Megalodesulfovibrio gigas (strain ATCC 19364 / DSM 1382 / NCIMB 9332 / VKM B-1759)</name>
    <name type="common">Desulfovibrio gigas</name>
    <dbReference type="NCBI Taxonomy" id="1121448"/>
    <lineage>
        <taxon>Bacteria</taxon>
        <taxon>Pseudomonadati</taxon>
        <taxon>Thermodesulfobacteriota</taxon>
        <taxon>Desulfovibrionia</taxon>
        <taxon>Desulfovibrionales</taxon>
        <taxon>Desulfovibrionaceae</taxon>
        <taxon>Megalodesulfovibrio</taxon>
    </lineage>
</organism>
<dbReference type="AlphaFoldDB" id="T2GDK8"/>
<dbReference type="SUPFAM" id="SSF89550">
    <property type="entry name" value="PHP domain-like"/>
    <property type="match status" value="1"/>
</dbReference>
<comment type="pathway">
    <text evidence="1 8">Amino-acid biosynthesis; L-histidine biosynthesis; L-histidine from 5-phospho-alpha-D-ribose 1-diphosphate: step 8/9.</text>
</comment>